<comment type="similarity">
    <text evidence="1">Belongs to the short-chain dehydrogenases/reductases (SDR) family.</text>
</comment>
<dbReference type="Proteomes" id="UP000487268">
    <property type="component" value="Unassembled WGS sequence"/>
</dbReference>
<dbReference type="PANTHER" id="PTHR43639">
    <property type="entry name" value="OXIDOREDUCTASE, SHORT-CHAIN DEHYDROGENASE/REDUCTASE FAMILY (AFU_ORTHOLOGUE AFUA_5G02870)"/>
    <property type="match status" value="1"/>
</dbReference>
<protein>
    <submittedName>
        <fullName evidence="4">Enoyl-[acyl-carrier-protein] reductase [NADPH] FabL</fullName>
        <ecNumber evidence="4">1.3.1.104</ecNumber>
    </submittedName>
</protein>
<gene>
    <name evidence="4" type="primary">fabL_1</name>
    <name evidence="4" type="ORF">ACRB68_59520</name>
</gene>
<dbReference type="FunFam" id="3.40.50.720:FF:000084">
    <property type="entry name" value="Short-chain dehydrogenase reductase"/>
    <property type="match status" value="1"/>
</dbReference>
<dbReference type="Gene3D" id="3.40.50.720">
    <property type="entry name" value="NAD(P)-binding Rossmann-like Domain"/>
    <property type="match status" value="1"/>
</dbReference>
<keyword evidence="2 4" id="KW-0560">Oxidoreductase</keyword>
<accession>A0A7K0C336</accession>
<dbReference type="EC" id="1.3.1.104" evidence="4"/>
<comment type="caution">
    <text evidence="4">The sequence shown here is derived from an EMBL/GenBank/DDBJ whole genome shotgun (WGS) entry which is preliminary data.</text>
</comment>
<evidence type="ECO:0000256" key="1">
    <source>
        <dbReference type="ARBA" id="ARBA00006484"/>
    </source>
</evidence>
<keyword evidence="5" id="KW-1185">Reference proteome</keyword>
<evidence type="ECO:0000313" key="5">
    <source>
        <dbReference type="Proteomes" id="UP000487268"/>
    </source>
</evidence>
<dbReference type="GO" id="GO:0141148">
    <property type="term" value="F:enoyl-[acyl-carrier-protein] reductase (NADPH) activity"/>
    <property type="evidence" value="ECO:0007669"/>
    <property type="project" value="UniProtKB-EC"/>
</dbReference>
<dbReference type="AlphaFoldDB" id="A0A7K0C336"/>
<dbReference type="InterPro" id="IPR036291">
    <property type="entry name" value="NAD(P)-bd_dom_sf"/>
</dbReference>
<dbReference type="InterPro" id="IPR002347">
    <property type="entry name" value="SDR_fam"/>
</dbReference>
<evidence type="ECO:0000256" key="2">
    <source>
        <dbReference type="ARBA" id="ARBA00023002"/>
    </source>
</evidence>
<organism evidence="4 5">
    <name type="scientific">Actinomadura macrotermitis</name>
    <dbReference type="NCBI Taxonomy" id="2585200"/>
    <lineage>
        <taxon>Bacteria</taxon>
        <taxon>Bacillati</taxon>
        <taxon>Actinomycetota</taxon>
        <taxon>Actinomycetes</taxon>
        <taxon>Streptosporangiales</taxon>
        <taxon>Thermomonosporaceae</taxon>
        <taxon>Actinomadura</taxon>
    </lineage>
</organism>
<sequence length="268" mass="27753">MSEFAKTVAVITGGTRGIGRALAGTLARAGATVVFSYRTRGDLAEKVQAQITADGGQALALQSDIEDPDSVRRLLAEAVQTYGRLDHFVANAAAGPFKPVSRLDPHHLDRSYATGARAFALAAQHAAELIMSSTPDGRIVAVSSFGADQALPYYAAVGVQKAAIEAWVRYLACAYAPRLNVNAVSGGLIATDSLSLYAGTSGMDLGEAATCIPARRLGTAQEIADTIAFLLSPRASYITGQTLTVDGGMAAASAVPPHFEVSGEQSPE</sequence>
<dbReference type="EMBL" id="WEGH01000004">
    <property type="protein sequence ID" value="MQY07850.1"/>
    <property type="molecule type" value="Genomic_DNA"/>
</dbReference>
<reference evidence="4 5" key="1">
    <citation type="submission" date="2019-10" db="EMBL/GenBank/DDBJ databases">
        <title>Actinomadura rubteroloni sp. nov. and Actinomadura macrotermitis sp. nov., isolated from the gut of fungus growing-termite Macrotermes natalensis.</title>
        <authorList>
            <person name="Benndorf R."/>
            <person name="Martin K."/>
            <person name="Kuefner M."/>
            <person name="De Beer W."/>
            <person name="Kaster A.-K."/>
            <person name="Vollmers J."/>
            <person name="Poulsen M."/>
            <person name="Beemelmanns C."/>
        </authorList>
    </citation>
    <scope>NUCLEOTIDE SEQUENCE [LARGE SCALE GENOMIC DNA]</scope>
    <source>
        <strain evidence="4 5">RB68</strain>
    </source>
</reference>
<feature type="domain" description="Ketoreductase" evidence="3">
    <location>
        <begin position="7"/>
        <end position="170"/>
    </location>
</feature>
<evidence type="ECO:0000313" key="4">
    <source>
        <dbReference type="EMBL" id="MQY07850.1"/>
    </source>
</evidence>
<evidence type="ECO:0000259" key="3">
    <source>
        <dbReference type="SMART" id="SM00822"/>
    </source>
</evidence>
<name>A0A7K0C336_9ACTN</name>
<proteinExistence type="inferred from homology"/>
<dbReference type="SUPFAM" id="SSF51735">
    <property type="entry name" value="NAD(P)-binding Rossmann-fold domains"/>
    <property type="match status" value="1"/>
</dbReference>
<dbReference type="Pfam" id="PF13561">
    <property type="entry name" value="adh_short_C2"/>
    <property type="match status" value="1"/>
</dbReference>
<dbReference type="OrthoDB" id="286404at2"/>
<dbReference type="InterPro" id="IPR057326">
    <property type="entry name" value="KR_dom"/>
</dbReference>
<dbReference type="SMART" id="SM00822">
    <property type="entry name" value="PKS_KR"/>
    <property type="match status" value="1"/>
</dbReference>
<dbReference type="PRINTS" id="PR00081">
    <property type="entry name" value="GDHRDH"/>
</dbReference>
<dbReference type="PANTHER" id="PTHR43639:SF1">
    <property type="entry name" value="SHORT-CHAIN DEHYDROGENASE_REDUCTASE FAMILY PROTEIN"/>
    <property type="match status" value="1"/>
</dbReference>